<name>A0A9W3G964_CAMBA</name>
<protein>
    <submittedName>
        <fullName evidence="2">Uncharacterized protein LOC123617638 isoform X1</fullName>
    </submittedName>
</protein>
<dbReference type="RefSeq" id="XP_045374672.1">
    <property type="nucleotide sequence ID" value="XM_045518716.1"/>
</dbReference>
<evidence type="ECO:0000256" key="1">
    <source>
        <dbReference type="SAM" id="MobiDB-lite"/>
    </source>
</evidence>
<organism evidence="2">
    <name type="scientific">Camelus bactrianus</name>
    <name type="common">Bactrian camel</name>
    <dbReference type="NCBI Taxonomy" id="9837"/>
    <lineage>
        <taxon>Eukaryota</taxon>
        <taxon>Metazoa</taxon>
        <taxon>Chordata</taxon>
        <taxon>Craniata</taxon>
        <taxon>Vertebrata</taxon>
        <taxon>Euteleostomi</taxon>
        <taxon>Mammalia</taxon>
        <taxon>Eutheria</taxon>
        <taxon>Laurasiatheria</taxon>
        <taxon>Artiodactyla</taxon>
        <taxon>Tylopoda</taxon>
        <taxon>Camelidae</taxon>
        <taxon>Camelus</taxon>
    </lineage>
</organism>
<dbReference type="PROSITE" id="PS51257">
    <property type="entry name" value="PROKAR_LIPOPROTEIN"/>
    <property type="match status" value="1"/>
</dbReference>
<evidence type="ECO:0000313" key="2">
    <source>
        <dbReference type="RefSeq" id="XP_045374672.1"/>
    </source>
</evidence>
<dbReference type="RefSeq" id="XP_074197694.1">
    <property type="nucleotide sequence ID" value="XM_074341593.1"/>
</dbReference>
<gene>
    <name evidence="2" type="primary">LOC123617638</name>
</gene>
<dbReference type="AlphaFoldDB" id="A0A9W3G964"/>
<sequence length="200" mass="21115">MKPSQSTESKHSAHCWVSILVGSCFSRASDSYGREAMTVETLGAPACRPSPAGCLDARLWNGRGTAGEKAAARLAPGAQMDYRRNSLGTPHVAMGPDRAIRNLPPQPRSPPPRKGGPEQCSAAVSPSFLCCLTWNHTTCLCPVSLPVSNRPQTRCFPPGGGEQGWQLFRAEAAGGTSAFLNTMLVPPPPDTWTSVSCAPA</sequence>
<dbReference type="GeneID" id="123617638"/>
<accession>A0A9W3G964</accession>
<feature type="region of interest" description="Disordered" evidence="1">
    <location>
        <begin position="84"/>
        <end position="119"/>
    </location>
</feature>
<reference evidence="2" key="1">
    <citation type="submission" date="2025-08" db="UniProtKB">
        <authorList>
            <consortium name="RefSeq"/>
        </authorList>
    </citation>
    <scope>IDENTIFICATION</scope>
    <source>
        <tissue evidence="2">Blood</tissue>
    </source>
</reference>
<feature type="compositionally biased region" description="Pro residues" evidence="1">
    <location>
        <begin position="104"/>
        <end position="114"/>
    </location>
</feature>
<proteinExistence type="predicted"/>